<dbReference type="InterPro" id="IPR016169">
    <property type="entry name" value="FAD-bd_PCMH_sub2"/>
</dbReference>
<dbReference type="InterPro" id="IPR002346">
    <property type="entry name" value="Mopterin_DH_FAD-bd"/>
</dbReference>
<organism evidence="5 6">
    <name type="scientific">Paenibacillus agricola</name>
    <dbReference type="NCBI Taxonomy" id="2716264"/>
    <lineage>
        <taxon>Bacteria</taxon>
        <taxon>Bacillati</taxon>
        <taxon>Bacillota</taxon>
        <taxon>Bacilli</taxon>
        <taxon>Bacillales</taxon>
        <taxon>Paenibacillaceae</taxon>
        <taxon>Paenibacillus</taxon>
    </lineage>
</organism>
<dbReference type="InterPro" id="IPR005107">
    <property type="entry name" value="CO_DH_flav_C"/>
</dbReference>
<evidence type="ECO:0000313" key="6">
    <source>
        <dbReference type="Proteomes" id="UP001165962"/>
    </source>
</evidence>
<evidence type="ECO:0000256" key="3">
    <source>
        <dbReference type="ARBA" id="ARBA00023002"/>
    </source>
</evidence>
<keyword evidence="1" id="KW-0285">Flavoprotein</keyword>
<dbReference type="PROSITE" id="PS51387">
    <property type="entry name" value="FAD_PCMH"/>
    <property type="match status" value="1"/>
</dbReference>
<evidence type="ECO:0000256" key="2">
    <source>
        <dbReference type="ARBA" id="ARBA00022827"/>
    </source>
</evidence>
<reference evidence="5" key="1">
    <citation type="submission" date="2020-03" db="EMBL/GenBank/DDBJ databases">
        <title>Draft sequencing of Paenibacilllus sp. S3N08.</title>
        <authorList>
            <person name="Kim D.-U."/>
        </authorList>
    </citation>
    <scope>NUCLEOTIDE SEQUENCE</scope>
    <source>
        <strain evidence="5">S3N08</strain>
    </source>
</reference>
<dbReference type="PANTHER" id="PTHR42659:SF2">
    <property type="entry name" value="XANTHINE DEHYDROGENASE SUBUNIT C-RELATED"/>
    <property type="match status" value="1"/>
</dbReference>
<feature type="domain" description="FAD-binding PCMH-type" evidence="4">
    <location>
        <begin position="8"/>
        <end position="181"/>
    </location>
</feature>
<dbReference type="Pfam" id="PF00941">
    <property type="entry name" value="FAD_binding_5"/>
    <property type="match status" value="1"/>
</dbReference>
<dbReference type="InterPro" id="IPR036318">
    <property type="entry name" value="FAD-bd_PCMH-like_sf"/>
</dbReference>
<protein>
    <recommendedName>
        <fullName evidence="4">FAD-binding PCMH-type domain-containing protein</fullName>
    </recommendedName>
</protein>
<dbReference type="RefSeq" id="WP_166150559.1">
    <property type="nucleotide sequence ID" value="NZ_JAAOIW010000004.1"/>
</dbReference>
<keyword evidence="3" id="KW-0560">Oxidoreductase</keyword>
<name>A0ABX0JBC1_9BACL</name>
<dbReference type="InterPro" id="IPR051312">
    <property type="entry name" value="Diverse_Substr_Oxidored"/>
</dbReference>
<keyword evidence="2" id="KW-0274">FAD</keyword>
<dbReference type="InterPro" id="IPR036683">
    <property type="entry name" value="CO_DH_flav_C_dom_sf"/>
</dbReference>
<sequence length="300" mass="32464">MAMGSSPVPESYKRVWQPRSLTEAWKLKQALKGQAVFVSGGSLLRTQWESGTASMPAHLISLEAIPELHRCYSNNMEISIGAGITLADCQLKEETPQLLKDACRNIAAPSIRRQATLGGNILSTVGDSIPALVASGAQLIWFNGQSSEVQSVEEWTLQRSAKGAVKEERILLEIRWSRPKASQASPHKVHTFYEKVGRREGFCPSVVTVAGAFGLDMSGVIHEVRLAAGSAAAITVRLSDAEALLEGACWSTNVAEPIHQAVMNQFDGGTDAFSSNTYRKRTAANLIVAMLWSQIINKSS</sequence>
<dbReference type="SMART" id="SM01092">
    <property type="entry name" value="CO_deh_flav_C"/>
    <property type="match status" value="1"/>
</dbReference>
<dbReference type="Gene3D" id="3.30.465.10">
    <property type="match status" value="1"/>
</dbReference>
<dbReference type="Gene3D" id="3.30.390.50">
    <property type="entry name" value="CO dehydrogenase flavoprotein, C-terminal domain"/>
    <property type="match status" value="1"/>
</dbReference>
<gene>
    <name evidence="5" type="ORF">G9U52_14365</name>
</gene>
<accession>A0ABX0JBC1</accession>
<keyword evidence="6" id="KW-1185">Reference proteome</keyword>
<evidence type="ECO:0000259" key="4">
    <source>
        <dbReference type="PROSITE" id="PS51387"/>
    </source>
</evidence>
<dbReference type="PANTHER" id="PTHR42659">
    <property type="entry name" value="XANTHINE DEHYDROGENASE SUBUNIT C-RELATED"/>
    <property type="match status" value="1"/>
</dbReference>
<evidence type="ECO:0000313" key="5">
    <source>
        <dbReference type="EMBL" id="NHN31020.1"/>
    </source>
</evidence>
<dbReference type="EMBL" id="JAAOIW010000004">
    <property type="protein sequence ID" value="NHN31020.1"/>
    <property type="molecule type" value="Genomic_DNA"/>
</dbReference>
<proteinExistence type="predicted"/>
<dbReference type="InterPro" id="IPR016166">
    <property type="entry name" value="FAD-bd_PCMH"/>
</dbReference>
<comment type="caution">
    <text evidence="5">The sequence shown here is derived from an EMBL/GenBank/DDBJ whole genome shotgun (WGS) entry which is preliminary data.</text>
</comment>
<evidence type="ECO:0000256" key="1">
    <source>
        <dbReference type="ARBA" id="ARBA00022630"/>
    </source>
</evidence>
<dbReference type="Proteomes" id="UP001165962">
    <property type="component" value="Unassembled WGS sequence"/>
</dbReference>
<dbReference type="Pfam" id="PF03450">
    <property type="entry name" value="CO_deh_flav_C"/>
    <property type="match status" value="1"/>
</dbReference>
<dbReference type="SUPFAM" id="SSF56176">
    <property type="entry name" value="FAD-binding/transporter-associated domain-like"/>
    <property type="match status" value="1"/>
</dbReference>
<dbReference type="SUPFAM" id="SSF55447">
    <property type="entry name" value="CO dehydrogenase flavoprotein C-terminal domain-like"/>
    <property type="match status" value="1"/>
</dbReference>